<reference evidence="2" key="1">
    <citation type="submission" date="2022-01" db="EMBL/GenBank/DDBJ databases">
        <authorList>
            <person name="King R."/>
        </authorList>
    </citation>
    <scope>NUCLEOTIDE SEQUENCE</scope>
</reference>
<accession>A0A9N9RXA5</accession>
<name>A0A9N9RXA5_9DIPT</name>
<evidence type="ECO:0000313" key="2">
    <source>
        <dbReference type="EMBL" id="CAG9805614.1"/>
    </source>
</evidence>
<feature type="chain" id="PRO_5040173702" evidence="1">
    <location>
        <begin position="30"/>
        <end position="161"/>
    </location>
</feature>
<evidence type="ECO:0000313" key="3">
    <source>
        <dbReference type="Proteomes" id="UP001153620"/>
    </source>
</evidence>
<gene>
    <name evidence="2" type="ORF">CHIRRI_LOCUS8483</name>
</gene>
<dbReference type="EMBL" id="OU895878">
    <property type="protein sequence ID" value="CAG9805614.1"/>
    <property type="molecule type" value="Genomic_DNA"/>
</dbReference>
<proteinExistence type="predicted"/>
<evidence type="ECO:0000256" key="1">
    <source>
        <dbReference type="SAM" id="SignalP"/>
    </source>
</evidence>
<keyword evidence="1" id="KW-0732">Signal</keyword>
<dbReference type="Proteomes" id="UP001153620">
    <property type="component" value="Chromosome 2"/>
</dbReference>
<feature type="signal peptide" evidence="1">
    <location>
        <begin position="1"/>
        <end position="29"/>
    </location>
</feature>
<dbReference type="AlphaFoldDB" id="A0A9N9RXA5"/>
<sequence>MLFRARTEMNKLILATFVILACSLQAAHCGVWNDFVSETVYEVIHNFLKEKYADSPDTTDCLMKHFKVIDLSRKVDRPEILVDNDLLNDFLKPYIDDALSKCRIEDILKLDIDDKLIPMLPGQALKEFCDIPPEEFEKSSLARKILFAINCKEKVLVYFDE</sequence>
<protein>
    <submittedName>
        <fullName evidence="2">Uncharacterized protein</fullName>
    </submittedName>
</protein>
<dbReference type="PROSITE" id="PS51257">
    <property type="entry name" value="PROKAR_LIPOPROTEIN"/>
    <property type="match status" value="1"/>
</dbReference>
<dbReference type="OrthoDB" id="10401672at2759"/>
<organism evidence="2 3">
    <name type="scientific">Chironomus riparius</name>
    <dbReference type="NCBI Taxonomy" id="315576"/>
    <lineage>
        <taxon>Eukaryota</taxon>
        <taxon>Metazoa</taxon>
        <taxon>Ecdysozoa</taxon>
        <taxon>Arthropoda</taxon>
        <taxon>Hexapoda</taxon>
        <taxon>Insecta</taxon>
        <taxon>Pterygota</taxon>
        <taxon>Neoptera</taxon>
        <taxon>Endopterygota</taxon>
        <taxon>Diptera</taxon>
        <taxon>Nematocera</taxon>
        <taxon>Chironomoidea</taxon>
        <taxon>Chironomidae</taxon>
        <taxon>Chironominae</taxon>
        <taxon>Chironomus</taxon>
    </lineage>
</organism>
<reference evidence="2" key="2">
    <citation type="submission" date="2022-10" db="EMBL/GenBank/DDBJ databases">
        <authorList>
            <consortium name="ENA_rothamsted_submissions"/>
            <consortium name="culmorum"/>
            <person name="King R."/>
        </authorList>
    </citation>
    <scope>NUCLEOTIDE SEQUENCE</scope>
</reference>
<keyword evidence="3" id="KW-1185">Reference proteome</keyword>